<dbReference type="InterPro" id="IPR046522">
    <property type="entry name" value="DUF6699"/>
</dbReference>
<dbReference type="OrthoDB" id="2970175at2759"/>
<protein>
    <recommendedName>
        <fullName evidence="1">DUF6699 domain-containing protein</fullName>
    </recommendedName>
</protein>
<feature type="domain" description="DUF6699" evidence="1">
    <location>
        <begin position="3"/>
        <end position="146"/>
    </location>
</feature>
<accession>A0A9P6C7F6</accession>
<gene>
    <name evidence="2" type="ORF">P691DRAFT_806498</name>
</gene>
<sequence length="160" mass="18729">MLYFDVGFDPRKDQWAIRVDRGGFLGPIKRDESDISVSPHTSLTEMEITCKPPSGFPPHFTLWPIHVRRSRGLRCIDVFRAMYDTYNVLLTEKEKAQIGGGYLRRCERFFKQRCQDSPGLPLYNEECGMRRVDVLRGRRIFKCVTQDPTSTSWVLQFDEF</sequence>
<evidence type="ECO:0000313" key="2">
    <source>
        <dbReference type="EMBL" id="KAF9451840.1"/>
    </source>
</evidence>
<evidence type="ECO:0000313" key="3">
    <source>
        <dbReference type="Proteomes" id="UP000807342"/>
    </source>
</evidence>
<proteinExistence type="predicted"/>
<dbReference type="Pfam" id="PF20415">
    <property type="entry name" value="DUF6699"/>
    <property type="match status" value="1"/>
</dbReference>
<organism evidence="2 3">
    <name type="scientific">Macrolepiota fuliginosa MF-IS2</name>
    <dbReference type="NCBI Taxonomy" id="1400762"/>
    <lineage>
        <taxon>Eukaryota</taxon>
        <taxon>Fungi</taxon>
        <taxon>Dikarya</taxon>
        <taxon>Basidiomycota</taxon>
        <taxon>Agaricomycotina</taxon>
        <taxon>Agaricomycetes</taxon>
        <taxon>Agaricomycetidae</taxon>
        <taxon>Agaricales</taxon>
        <taxon>Agaricineae</taxon>
        <taxon>Agaricaceae</taxon>
        <taxon>Macrolepiota</taxon>
    </lineage>
</organism>
<name>A0A9P6C7F6_9AGAR</name>
<dbReference type="Proteomes" id="UP000807342">
    <property type="component" value="Unassembled WGS sequence"/>
</dbReference>
<keyword evidence="3" id="KW-1185">Reference proteome</keyword>
<evidence type="ECO:0000259" key="1">
    <source>
        <dbReference type="Pfam" id="PF20415"/>
    </source>
</evidence>
<comment type="caution">
    <text evidence="2">The sequence shown here is derived from an EMBL/GenBank/DDBJ whole genome shotgun (WGS) entry which is preliminary data.</text>
</comment>
<reference evidence="2" key="1">
    <citation type="submission" date="2020-11" db="EMBL/GenBank/DDBJ databases">
        <authorList>
            <consortium name="DOE Joint Genome Institute"/>
            <person name="Ahrendt S."/>
            <person name="Riley R."/>
            <person name="Andreopoulos W."/>
            <person name="Labutti K."/>
            <person name="Pangilinan J."/>
            <person name="Ruiz-Duenas F.J."/>
            <person name="Barrasa J.M."/>
            <person name="Sanchez-Garcia M."/>
            <person name="Camarero S."/>
            <person name="Miyauchi S."/>
            <person name="Serrano A."/>
            <person name="Linde D."/>
            <person name="Babiker R."/>
            <person name="Drula E."/>
            <person name="Ayuso-Fernandez I."/>
            <person name="Pacheco R."/>
            <person name="Padilla G."/>
            <person name="Ferreira P."/>
            <person name="Barriuso J."/>
            <person name="Kellner H."/>
            <person name="Castanera R."/>
            <person name="Alfaro M."/>
            <person name="Ramirez L."/>
            <person name="Pisabarro A.G."/>
            <person name="Kuo A."/>
            <person name="Tritt A."/>
            <person name="Lipzen A."/>
            <person name="He G."/>
            <person name="Yan M."/>
            <person name="Ng V."/>
            <person name="Cullen D."/>
            <person name="Martin F."/>
            <person name="Rosso M.-N."/>
            <person name="Henrissat B."/>
            <person name="Hibbett D."/>
            <person name="Martinez A.T."/>
            <person name="Grigoriev I.V."/>
        </authorList>
    </citation>
    <scope>NUCLEOTIDE SEQUENCE</scope>
    <source>
        <strain evidence="2">MF-IS2</strain>
    </source>
</reference>
<dbReference type="AlphaFoldDB" id="A0A9P6C7F6"/>
<dbReference type="EMBL" id="MU151079">
    <property type="protein sequence ID" value="KAF9451840.1"/>
    <property type="molecule type" value="Genomic_DNA"/>
</dbReference>